<protein>
    <submittedName>
        <fullName evidence="2">Uncharacterized protein</fullName>
    </submittedName>
</protein>
<dbReference type="Proteomes" id="UP000261580">
    <property type="component" value="Unassembled WGS sequence"/>
</dbReference>
<dbReference type="Bgee" id="ENSNBRG00000022954">
    <property type="expression patterns" value="Expressed in heart and 6 other cell types or tissues"/>
</dbReference>
<reference evidence="2" key="2">
    <citation type="submission" date="2025-09" db="UniProtKB">
        <authorList>
            <consortium name="Ensembl"/>
        </authorList>
    </citation>
    <scope>IDENTIFICATION</scope>
</reference>
<organism evidence="2 3">
    <name type="scientific">Neolamprologus brichardi</name>
    <name type="common">Fairy cichlid</name>
    <name type="synonym">Lamprologus brichardi</name>
    <dbReference type="NCBI Taxonomy" id="32507"/>
    <lineage>
        <taxon>Eukaryota</taxon>
        <taxon>Metazoa</taxon>
        <taxon>Chordata</taxon>
        <taxon>Craniata</taxon>
        <taxon>Vertebrata</taxon>
        <taxon>Euteleostomi</taxon>
        <taxon>Actinopterygii</taxon>
        <taxon>Neopterygii</taxon>
        <taxon>Teleostei</taxon>
        <taxon>Neoteleostei</taxon>
        <taxon>Acanthomorphata</taxon>
        <taxon>Ovalentaria</taxon>
        <taxon>Cichlomorphae</taxon>
        <taxon>Cichliformes</taxon>
        <taxon>Cichlidae</taxon>
        <taxon>African cichlids</taxon>
        <taxon>Pseudocrenilabrinae</taxon>
        <taxon>Lamprologini</taxon>
        <taxon>Neolamprologus</taxon>
    </lineage>
</organism>
<evidence type="ECO:0000313" key="2">
    <source>
        <dbReference type="Ensembl" id="ENSNBRP00000030168.1"/>
    </source>
</evidence>
<dbReference type="Ensembl" id="ENSNBRT00000030936.1">
    <property type="protein sequence ID" value="ENSNBRP00000030168.1"/>
    <property type="gene ID" value="ENSNBRG00000022954.1"/>
</dbReference>
<evidence type="ECO:0000313" key="3">
    <source>
        <dbReference type="Proteomes" id="UP000261580"/>
    </source>
</evidence>
<keyword evidence="3" id="KW-1185">Reference proteome</keyword>
<reference evidence="2" key="1">
    <citation type="submission" date="2025-08" db="UniProtKB">
        <authorList>
            <consortium name="Ensembl"/>
        </authorList>
    </citation>
    <scope>IDENTIFICATION</scope>
</reference>
<proteinExistence type="predicted"/>
<feature type="region of interest" description="Disordered" evidence="1">
    <location>
        <begin position="49"/>
        <end position="68"/>
    </location>
</feature>
<dbReference type="AlphaFoldDB" id="A0A3Q4I7U5"/>
<accession>A0A3Q4I7U5</accession>
<sequence length="68" mass="7615">VLKRINDSYPLTSKSKESMLCDAEKEKYQPIVPPLDFSLDDSSLDASLECHSPPPDYNSVVRYSTPPV</sequence>
<name>A0A3Q4I7U5_NEOBR</name>
<evidence type="ECO:0000256" key="1">
    <source>
        <dbReference type="SAM" id="MobiDB-lite"/>
    </source>
</evidence>